<evidence type="ECO:0000256" key="5">
    <source>
        <dbReference type="ARBA" id="ARBA00023204"/>
    </source>
</evidence>
<dbReference type="CDD" id="cd10434">
    <property type="entry name" value="GIY-YIG_UvrC_Cho"/>
    <property type="match status" value="1"/>
</dbReference>
<dbReference type="GO" id="GO:0009380">
    <property type="term" value="C:excinuclease repair complex"/>
    <property type="evidence" value="ECO:0007669"/>
    <property type="project" value="InterPro"/>
</dbReference>
<dbReference type="InterPro" id="IPR004791">
    <property type="entry name" value="UvrC"/>
</dbReference>
<dbReference type="PANTHER" id="PTHR30562">
    <property type="entry name" value="UVRC/OXIDOREDUCTASE"/>
    <property type="match status" value="1"/>
</dbReference>
<dbReference type="Pfam" id="PF02151">
    <property type="entry name" value="UVR"/>
    <property type="match status" value="1"/>
</dbReference>
<dbReference type="PANTHER" id="PTHR30562:SF1">
    <property type="entry name" value="UVRABC SYSTEM PROTEIN C"/>
    <property type="match status" value="1"/>
</dbReference>
<evidence type="ECO:0000259" key="8">
    <source>
        <dbReference type="PROSITE" id="PS50165"/>
    </source>
</evidence>
<evidence type="ECO:0000259" key="7">
    <source>
        <dbReference type="PROSITE" id="PS50164"/>
    </source>
</evidence>
<dbReference type="PROSITE" id="PS50164">
    <property type="entry name" value="GIY_YIG"/>
    <property type="match status" value="1"/>
</dbReference>
<dbReference type="NCBIfam" id="TIGR00194">
    <property type="entry name" value="uvrC"/>
    <property type="match status" value="1"/>
</dbReference>
<dbReference type="FunFam" id="3.40.1440.10:FF:000001">
    <property type="entry name" value="UvrABC system protein C"/>
    <property type="match status" value="1"/>
</dbReference>
<evidence type="ECO:0000256" key="3">
    <source>
        <dbReference type="ARBA" id="ARBA00022769"/>
    </source>
</evidence>
<proteinExistence type="predicted"/>
<dbReference type="Gene3D" id="4.10.860.10">
    <property type="entry name" value="UVR domain"/>
    <property type="match status" value="1"/>
</dbReference>
<dbReference type="SUPFAM" id="SSF82771">
    <property type="entry name" value="GIY-YIG endonuclease"/>
    <property type="match status" value="1"/>
</dbReference>
<gene>
    <name evidence="9" type="primary">uvrC</name>
    <name evidence="9" type="ORF">COU22_03060</name>
</gene>
<dbReference type="InterPro" id="IPR001943">
    <property type="entry name" value="UVR_dom"/>
</dbReference>
<dbReference type="InterPro" id="IPR036876">
    <property type="entry name" value="UVR_dom_sf"/>
</dbReference>
<keyword evidence="5" id="KW-0234">DNA repair</keyword>
<dbReference type="InterPro" id="IPR001162">
    <property type="entry name" value="UvrC_RNase_H_dom"/>
</dbReference>
<evidence type="ECO:0000313" key="9">
    <source>
        <dbReference type="EMBL" id="PIT90279.1"/>
    </source>
</evidence>
<keyword evidence="1" id="KW-0963">Cytoplasm</keyword>
<accession>A0A2M6WBV1</accession>
<dbReference type="Proteomes" id="UP000230543">
    <property type="component" value="Unassembled WGS sequence"/>
</dbReference>
<dbReference type="EMBL" id="PFBO01000112">
    <property type="protein sequence ID" value="PIT90279.1"/>
    <property type="molecule type" value="Genomic_DNA"/>
</dbReference>
<sequence>MKIDLSKIPDKPGVYRFYDKDQKLLYIGKAKNLKNRVRSYSAKASDLTPAKQLMVKSITKVEYTIVANETEALLLESNLIKKYQPPFNIDLKDDKSWVYLCLTEEDFPKLIITRKNRDKEKYLGCFGPYTSAYSVKQTMRLLRKIFPYYTAKGPMIDLGKKAGSPYHLGRYLEKKELSQTEWSGYLQQIKDFLSGKTKEIIKNLNGKMAQAAKNEDYELAAKIRDQLAALTNILSKQQVVSRANDNEDYLNIFTDQKMAVITLLKVRQGKLLDQLNFIIKNPNLNDSQEILSQFIEKYYSQTEDLPKLIITPVKITPPQTTIKISLPKKGRKKELLNLALKNAEEFFGQQKTSWEKQAGRQTKRLKDLQTVLKLKKLPDRI</sequence>
<dbReference type="GO" id="GO:0006289">
    <property type="term" value="P:nucleotide-excision repair"/>
    <property type="evidence" value="ECO:0007669"/>
    <property type="project" value="InterPro"/>
</dbReference>
<dbReference type="SUPFAM" id="SSF46600">
    <property type="entry name" value="C-terminal UvrC-binding domain of UvrB"/>
    <property type="match status" value="1"/>
</dbReference>
<dbReference type="InterPro" id="IPR035901">
    <property type="entry name" value="GIY-YIG_endonuc_sf"/>
</dbReference>
<dbReference type="InterPro" id="IPR000305">
    <property type="entry name" value="GIY-YIG_endonuc"/>
</dbReference>
<name>A0A2M6WBV1_9BACT</name>
<dbReference type="InterPro" id="IPR050066">
    <property type="entry name" value="UvrABC_protein_C"/>
</dbReference>
<dbReference type="PROSITE" id="PS50165">
    <property type="entry name" value="UVRC"/>
    <property type="match status" value="1"/>
</dbReference>
<evidence type="ECO:0000256" key="1">
    <source>
        <dbReference type="ARBA" id="ARBA00022490"/>
    </source>
</evidence>
<feature type="domain" description="GIY-YIG" evidence="7">
    <location>
        <begin position="10"/>
        <end position="89"/>
    </location>
</feature>
<dbReference type="AlphaFoldDB" id="A0A2M6WBV1"/>
<dbReference type="PROSITE" id="PS50151">
    <property type="entry name" value="UVR"/>
    <property type="match status" value="1"/>
</dbReference>
<feature type="non-terminal residue" evidence="9">
    <location>
        <position position="381"/>
    </location>
</feature>
<keyword evidence="4" id="KW-0267">Excision nuclease</keyword>
<feature type="domain" description="UVR" evidence="6">
    <location>
        <begin position="198"/>
        <end position="233"/>
    </location>
</feature>
<protein>
    <submittedName>
        <fullName evidence="9">Excinuclease ABC subunit C</fullName>
    </submittedName>
</protein>
<organism evidence="9 10">
    <name type="scientific">Candidatus Komeilibacteria bacterium CG10_big_fil_rev_8_21_14_0_10_41_13</name>
    <dbReference type="NCBI Taxonomy" id="1974476"/>
    <lineage>
        <taxon>Bacteria</taxon>
        <taxon>Candidatus Komeiliibacteriota</taxon>
    </lineage>
</organism>
<evidence type="ECO:0000256" key="4">
    <source>
        <dbReference type="ARBA" id="ARBA00022881"/>
    </source>
</evidence>
<evidence type="ECO:0000259" key="6">
    <source>
        <dbReference type="PROSITE" id="PS50151"/>
    </source>
</evidence>
<dbReference type="GO" id="GO:0009381">
    <property type="term" value="F:excinuclease ABC activity"/>
    <property type="evidence" value="ECO:0007669"/>
    <property type="project" value="InterPro"/>
</dbReference>
<dbReference type="Pfam" id="PF22920">
    <property type="entry name" value="UvrC_RNaseH"/>
    <property type="match status" value="1"/>
</dbReference>
<dbReference type="Gene3D" id="3.40.1440.10">
    <property type="entry name" value="GIY-YIG endonuclease"/>
    <property type="match status" value="1"/>
</dbReference>
<dbReference type="SMART" id="SM00465">
    <property type="entry name" value="GIYc"/>
    <property type="match status" value="1"/>
</dbReference>
<keyword evidence="3" id="KW-0228">DNA excision</keyword>
<evidence type="ECO:0000313" key="10">
    <source>
        <dbReference type="Proteomes" id="UP000230543"/>
    </source>
</evidence>
<dbReference type="InterPro" id="IPR047296">
    <property type="entry name" value="GIY-YIG_UvrC_Cho"/>
</dbReference>
<reference evidence="10" key="1">
    <citation type="submission" date="2017-09" db="EMBL/GenBank/DDBJ databases">
        <title>Depth-based differentiation of microbial function through sediment-hosted aquifers and enrichment of novel symbionts in the deep terrestrial subsurface.</title>
        <authorList>
            <person name="Probst A.J."/>
            <person name="Ladd B."/>
            <person name="Jarett J.K."/>
            <person name="Geller-Mcgrath D.E."/>
            <person name="Sieber C.M.K."/>
            <person name="Emerson J.B."/>
            <person name="Anantharaman K."/>
            <person name="Thomas B.C."/>
            <person name="Malmstrom R."/>
            <person name="Stieglmeier M."/>
            <person name="Klingl A."/>
            <person name="Woyke T."/>
            <person name="Ryan C.M."/>
            <person name="Banfield J.F."/>
        </authorList>
    </citation>
    <scope>NUCLEOTIDE SEQUENCE [LARGE SCALE GENOMIC DNA]</scope>
</reference>
<dbReference type="Pfam" id="PF01541">
    <property type="entry name" value="GIY-YIG"/>
    <property type="match status" value="1"/>
</dbReference>
<evidence type="ECO:0000256" key="2">
    <source>
        <dbReference type="ARBA" id="ARBA00022763"/>
    </source>
</evidence>
<comment type="caution">
    <text evidence="9">The sequence shown here is derived from an EMBL/GenBank/DDBJ whole genome shotgun (WGS) entry which is preliminary data.</text>
</comment>
<feature type="domain" description="UvrC family homology region profile" evidence="8">
    <location>
        <begin position="249"/>
        <end position="381"/>
    </location>
</feature>
<keyword evidence="2" id="KW-0227">DNA damage</keyword>